<feature type="signal peptide" evidence="1">
    <location>
        <begin position="1"/>
        <end position="23"/>
    </location>
</feature>
<reference evidence="2 3" key="1">
    <citation type="submission" date="2020-03" db="EMBL/GenBank/DDBJ databases">
        <title>Genomic Encyclopedia of Type Strains, Phase IV (KMG-IV): sequencing the most valuable type-strain genomes for metagenomic binning, comparative biology and taxonomic classification.</title>
        <authorList>
            <person name="Goeker M."/>
        </authorList>
    </citation>
    <scope>NUCLEOTIDE SEQUENCE [LARGE SCALE GENOMIC DNA]</scope>
    <source>
        <strain evidence="2 3">DSM 19867</strain>
    </source>
</reference>
<proteinExistence type="predicted"/>
<dbReference type="RefSeq" id="WP_167084020.1">
    <property type="nucleotide sequence ID" value="NZ_BAAADC010000001.1"/>
</dbReference>
<accession>A0A846N4E8</accession>
<evidence type="ECO:0000313" key="3">
    <source>
        <dbReference type="Proteomes" id="UP000570514"/>
    </source>
</evidence>
<evidence type="ECO:0000256" key="1">
    <source>
        <dbReference type="SAM" id="SignalP"/>
    </source>
</evidence>
<sequence length="1288" mass="142463">MKTTTLARFSASLLLATGVISYAKEPAGPAPGLLFYMSADKSLTADFARGEAVPNFSDKFKIVNDGRMGSALATDDENVVAWKAPGNIFAQRGTVSFFWRARTPLGRAPFVLFRTGFADHSSWDMAFLRIDYNGHGYDAFVTDNNLARVRVSFKLDELPAPNVWNHIAFSWDETSGVKLYVNGKLVAEKKEAAVLDSGLDQFGMAARAVSPHQVQSRYNFMRGSDYDELRIYDHAVSDAEIATLAKGDVPQVAAFPAGDLSNPVTQAEWFWRYGWNRAGDAPVALTAPVTAIRKVEFTDAKDIKEWMYKATDGIAETTWPGVYNRSRLPGRNDYFQLPDWNVYVEGGKTLTLTLPNEPWNHIELQGAAYGNLTYAAKPGEKPVEIATRAKDQERSYWTFDQERKGGVLSFNNIAQETPIQEIAAYNIQAGSVPKGTLTQTYTIRANAAPDSPDLDDLNDFIKGRYTPDAQTTVVAVPDAAQTRTRVVESGVKLPLIHVLIPYEYGAAPAAQQLYRSWGYGWENMHDGLDGIAITIPALKVKPTMNGLFPLNIQVKDPIWPMRNMFDITVAVKPGEARTVWLDLRDRILPNKSLYLTVAGSGSDFDANQLNGAKIKLVFKDRKEALKEHIADRLDQLKDNWGYLVEEHTASKREKLYERVVADATDLLRVDPDNKIGREYWADITYGNQGPASEFNAPKPPKGVPSWAFLQLEDMKGLRHFINWWIDNRQSDYGDFGGGISDDSDLLGQWPGAALLGIDSDKIKLSLKRLNDAVYKNGMITNGLSTIMSDELHVYEEGINVNSESMYLNFGDPKAVERLMTTVAAYERIISTNSAGHLHFNTNWYSGSDSFREGPWEWGKYYSYVIMHPGVLMGDFNADPTARKTVIGLADGILAHGKKDDKGIWWFPDEINWRTEATKGKLPAGQAPMQIFWAAWRWTGDDKYLMPILASVDQANKVDSVSVGGARVVAEADNIKPITNLNEDLVNVLGKQKEWGGAAVRRAEKGSGGALERYVAWEMTGNKKFLDDLYTEELRRQAETMYSRTEGHWWTDRVEIDSMYLQRSRMGGVQLVRGNMYPGATVTWAFPGKDDAVKVALLVPNADRKHFKVIAFNTDSKPIKAKMTGWNVESGIWTVKSGLGDALDNLGANTKSKEIAFEKSASTEVEFAPGKTTVYEFTLKTPSGSDPVTRADLGIGEDDVVINGTALKVTVHSLGAQDAGAAKLELVDAKGKVVAEAPTPAIAAPKDLKPHTATVTLALPAGFKTTGAKLRIVAPFKEITQMNNEVVLK</sequence>
<evidence type="ECO:0008006" key="4">
    <source>
        <dbReference type="Google" id="ProtNLM"/>
    </source>
</evidence>
<dbReference type="SUPFAM" id="SSF49899">
    <property type="entry name" value="Concanavalin A-like lectins/glucanases"/>
    <property type="match status" value="1"/>
</dbReference>
<dbReference type="Gene3D" id="2.60.120.200">
    <property type="match status" value="1"/>
</dbReference>
<evidence type="ECO:0000313" key="2">
    <source>
        <dbReference type="EMBL" id="NIK89920.1"/>
    </source>
</evidence>
<dbReference type="EMBL" id="JAASRM010000001">
    <property type="protein sequence ID" value="NIK89920.1"/>
    <property type="molecule type" value="Genomic_DNA"/>
</dbReference>
<dbReference type="Proteomes" id="UP000570514">
    <property type="component" value="Unassembled WGS sequence"/>
</dbReference>
<keyword evidence="3" id="KW-1185">Reference proteome</keyword>
<gene>
    <name evidence="2" type="ORF">FHS83_003238</name>
</gene>
<feature type="chain" id="PRO_5032634647" description="LamG-like jellyroll fold domain-containing protein" evidence="1">
    <location>
        <begin position="24"/>
        <end position="1288"/>
    </location>
</feature>
<name>A0A846N4E8_9PROT</name>
<organism evidence="2 3">
    <name type="scientific">Rhizomicrobium palustre</name>
    <dbReference type="NCBI Taxonomy" id="189966"/>
    <lineage>
        <taxon>Bacteria</taxon>
        <taxon>Pseudomonadati</taxon>
        <taxon>Pseudomonadota</taxon>
        <taxon>Alphaproteobacteria</taxon>
        <taxon>Micropepsales</taxon>
        <taxon>Micropepsaceae</taxon>
        <taxon>Rhizomicrobium</taxon>
    </lineage>
</organism>
<dbReference type="InterPro" id="IPR013320">
    <property type="entry name" value="ConA-like_dom_sf"/>
</dbReference>
<comment type="caution">
    <text evidence="2">The sequence shown here is derived from an EMBL/GenBank/DDBJ whole genome shotgun (WGS) entry which is preliminary data.</text>
</comment>
<dbReference type="Pfam" id="PF13385">
    <property type="entry name" value="Laminin_G_3"/>
    <property type="match status" value="1"/>
</dbReference>
<protein>
    <recommendedName>
        <fullName evidence="4">LamG-like jellyroll fold domain-containing protein</fullName>
    </recommendedName>
</protein>
<keyword evidence="1" id="KW-0732">Signal</keyword>